<keyword evidence="1" id="KW-0812">Transmembrane</keyword>
<protein>
    <submittedName>
        <fullName evidence="2">Uncharacterized protein</fullName>
    </submittedName>
</protein>
<feature type="transmembrane region" description="Helical" evidence="1">
    <location>
        <begin position="137"/>
        <end position="158"/>
    </location>
</feature>
<evidence type="ECO:0000313" key="2">
    <source>
        <dbReference type="EMBL" id="PKA71346.1"/>
    </source>
</evidence>
<sequence>MKKILPILFILALTGCGKEDIQNAAHERQVTQDASYDAGNNIYESLSEDCASAQNVVEVASRANLIVPDSISVKYECHGEDNVFNPTNGKAIWSIKNFICVVLGILTTFSILAIGFTKQSALMESKSARIKNMPTQLMEGILGGLMIMFIFQISLYVIKVSEGWGDEMLIGAAAIDKYKESSAPVPNFSVKSGTMVNITDYLICVKANSLPDSIQNPAIQFYKASWGVGFKGSYEICDLEGGIAIDYKGAKIAEGLGFNYIDSQQQAVITHLTKFIQDADQIATTYSKGLHGSLMSHDFDSTGLECDIGSLTAVDTTYFDARQLEKYKVFATDCRSRELVFNLVKAKGMTMNSLDAQEVTLHHRNIQVCSGMYEDKRMLTKPDQLAVYKACVESNCNDLVGTGSPYACSTALNKYQFINDTRFQTVWMLPVSDPKRRIAMNDSAEIGLNTLNAKFSFLDERKYFDSVGDKSGSVNVSKVKGDITMSEVKKAFDTGDKSYLEMALQSVSIDKVLSYFNTSDGFAGTQRFIDCLQNPNSMYKGFDCGSSFEEMQRYGMTLTATALQLKMANSLYNSPVKRVKPKASDFGVAEAKTTISSMASSLFSSAGQKISKKTIAMFLPVISDGVGILAGEKAFGQKYYEMTGQKGEFYILMALVASSEEASNIINHVSTAMFALGQTFIYMLPLMDYFNFIAIVSIILFQCLFVSTTRQLHWIINLDTTPERRDLDRSPTIIFLEKLLFVFPCLVSGYLLSPILFTGTMMFLIGDLNEFSGSLVALNNVVGATFIASFVSIFVVIITYSICASIQGMFEKFFISKYHGEVTKFDLKVQGTSEMKAMAKAYKGKI</sequence>
<keyword evidence="1" id="KW-1133">Transmembrane helix</keyword>
<feature type="transmembrane region" description="Helical" evidence="1">
    <location>
        <begin position="689"/>
        <end position="707"/>
    </location>
</feature>
<gene>
    <name evidence="2" type="ORF">ATI02_4324</name>
</gene>
<keyword evidence="1" id="KW-0472">Membrane</keyword>
<proteinExistence type="predicted"/>
<reference evidence="2 3" key="1">
    <citation type="submission" date="2017-11" db="EMBL/GenBank/DDBJ databases">
        <title>Genome sequencing of a diverse group of Pseudomonas species.</title>
        <authorList>
            <person name="Loper J."/>
        </authorList>
    </citation>
    <scope>NUCLEOTIDE SEQUENCE [LARGE SCALE GENOMIC DNA]</scope>
    <source>
        <strain evidence="2 3">LMG 25716</strain>
    </source>
</reference>
<evidence type="ECO:0000313" key="3">
    <source>
        <dbReference type="Proteomes" id="UP000232455"/>
    </source>
</evidence>
<dbReference type="Proteomes" id="UP000232455">
    <property type="component" value="Unassembled WGS sequence"/>
</dbReference>
<organism evidence="2 3">
    <name type="scientific">Pseudomonas baetica</name>
    <dbReference type="NCBI Taxonomy" id="674054"/>
    <lineage>
        <taxon>Bacteria</taxon>
        <taxon>Pseudomonadati</taxon>
        <taxon>Pseudomonadota</taxon>
        <taxon>Gammaproteobacteria</taxon>
        <taxon>Pseudomonadales</taxon>
        <taxon>Pseudomonadaceae</taxon>
        <taxon>Pseudomonas</taxon>
    </lineage>
</organism>
<dbReference type="PROSITE" id="PS51257">
    <property type="entry name" value="PROKAR_LIPOPROTEIN"/>
    <property type="match status" value="1"/>
</dbReference>
<feature type="transmembrane region" description="Helical" evidence="1">
    <location>
        <begin position="739"/>
        <end position="765"/>
    </location>
</feature>
<evidence type="ECO:0000256" key="1">
    <source>
        <dbReference type="SAM" id="Phobius"/>
    </source>
</evidence>
<feature type="transmembrane region" description="Helical" evidence="1">
    <location>
        <begin position="91"/>
        <end position="116"/>
    </location>
</feature>
<feature type="transmembrane region" description="Helical" evidence="1">
    <location>
        <begin position="777"/>
        <end position="803"/>
    </location>
</feature>
<name>A0ABX4Q3H2_9PSED</name>
<accession>A0ABX4Q3H2</accession>
<dbReference type="EMBL" id="PHHE01000001">
    <property type="protein sequence ID" value="PKA71346.1"/>
    <property type="molecule type" value="Genomic_DNA"/>
</dbReference>
<dbReference type="RefSeq" id="WP_100847275.1">
    <property type="nucleotide sequence ID" value="NZ_PHHE01000001.1"/>
</dbReference>
<comment type="caution">
    <text evidence="2">The sequence shown here is derived from an EMBL/GenBank/DDBJ whole genome shotgun (WGS) entry which is preliminary data.</text>
</comment>
<keyword evidence="3" id="KW-1185">Reference proteome</keyword>